<feature type="signal peptide" evidence="6">
    <location>
        <begin position="1"/>
        <end position="27"/>
    </location>
</feature>
<evidence type="ECO:0000256" key="2">
    <source>
        <dbReference type="ARBA" id="ARBA00022525"/>
    </source>
</evidence>
<comment type="subcellular location">
    <subcellularLocation>
        <location evidence="1">Secreted</location>
    </subcellularLocation>
</comment>
<evidence type="ECO:0000256" key="5">
    <source>
        <dbReference type="ARBA" id="ARBA00023180"/>
    </source>
</evidence>
<evidence type="ECO:0000256" key="6">
    <source>
        <dbReference type="SAM" id="SignalP"/>
    </source>
</evidence>
<dbReference type="InterPro" id="IPR037941">
    <property type="entry name" value="SeP"/>
</dbReference>
<evidence type="ECO:0000256" key="1">
    <source>
        <dbReference type="ARBA" id="ARBA00004613"/>
    </source>
</evidence>
<keyword evidence="3 6" id="KW-0732">Signal</keyword>
<dbReference type="GO" id="GO:0008430">
    <property type="term" value="F:selenium binding"/>
    <property type="evidence" value="ECO:0007669"/>
    <property type="project" value="InterPro"/>
</dbReference>
<keyword evidence="9" id="KW-1185">Reference proteome</keyword>
<gene>
    <name evidence="8" type="ORF">NMOB1V02_LOCUS10467</name>
</gene>
<feature type="domain" description="Selenoprotein P N-terminal" evidence="7">
    <location>
        <begin position="35"/>
        <end position="208"/>
    </location>
</feature>
<dbReference type="AlphaFoldDB" id="A0A7R9GJ01"/>
<sequence>MLVKPRTAAVVGVIGVALAILGAGAGAQDPDADPQSHTCLPTKKWSIKGEDVVANSRGNVTLVALLSASCGFCIRQAFFISLLKDRMEQEGHYFNAAIVNEASMLSMLYSLKLQEATSLKIPVYQETHQDPVWEILGGSRDDILLYDRCGRLAFHIPMPFSDILSPFQFVQKSLKQVLENKDLCGPCQDEALDTEETQEAQQEPQQEQIEVPAEIVQEIEEIQQLKDDLPTDEDEIEEIQQLKDDLPTDEDEPKKVQCTVVFDETTSTSVTNCEDPAVVLQLPSDLDVVKEVLPPPMDALEETEIDIKLQRLDDVDGEDFALPATDLEPLNRAEHAPSFH</sequence>
<dbReference type="Proteomes" id="UP000678499">
    <property type="component" value="Unassembled WGS sequence"/>
</dbReference>
<accession>A0A7R9GJ01</accession>
<reference evidence="8" key="1">
    <citation type="submission" date="2020-11" db="EMBL/GenBank/DDBJ databases">
        <authorList>
            <person name="Tran Van P."/>
        </authorList>
    </citation>
    <scope>NUCLEOTIDE SEQUENCE</scope>
</reference>
<dbReference type="PANTHER" id="PTHR10105:SF2">
    <property type="entry name" value="AGAP003297-PA"/>
    <property type="match status" value="1"/>
</dbReference>
<evidence type="ECO:0000313" key="8">
    <source>
        <dbReference type="EMBL" id="CAD7282849.1"/>
    </source>
</evidence>
<keyword evidence="2" id="KW-0964">Secreted</keyword>
<evidence type="ECO:0000313" key="9">
    <source>
        <dbReference type="Proteomes" id="UP000678499"/>
    </source>
</evidence>
<dbReference type="EMBL" id="OA886447">
    <property type="protein sequence ID" value="CAD7282849.1"/>
    <property type="molecule type" value="Genomic_DNA"/>
</dbReference>
<evidence type="ECO:0000259" key="7">
    <source>
        <dbReference type="Pfam" id="PF04592"/>
    </source>
</evidence>
<dbReference type="OrthoDB" id="6134775at2759"/>
<protein>
    <recommendedName>
        <fullName evidence="7">Selenoprotein P N-terminal domain-containing protein</fullName>
    </recommendedName>
</protein>
<dbReference type="GO" id="GO:0001887">
    <property type="term" value="P:selenium compound metabolic process"/>
    <property type="evidence" value="ECO:0007669"/>
    <property type="project" value="TreeGrafter"/>
</dbReference>
<dbReference type="EMBL" id="CAJPEX010004410">
    <property type="protein sequence ID" value="CAG0923001.1"/>
    <property type="molecule type" value="Genomic_DNA"/>
</dbReference>
<evidence type="ECO:0000256" key="3">
    <source>
        <dbReference type="ARBA" id="ARBA00022729"/>
    </source>
</evidence>
<dbReference type="PANTHER" id="PTHR10105">
    <property type="entry name" value="SELENOPROTEIN P"/>
    <property type="match status" value="1"/>
</dbReference>
<keyword evidence="4" id="KW-0712">Selenocysteine</keyword>
<feature type="chain" id="PRO_5036403329" description="Selenoprotein P N-terminal domain-containing protein" evidence="6">
    <location>
        <begin position="28"/>
        <end position="340"/>
    </location>
</feature>
<keyword evidence="5" id="KW-0325">Glycoprotein</keyword>
<evidence type="ECO:0000256" key="4">
    <source>
        <dbReference type="ARBA" id="ARBA00022933"/>
    </source>
</evidence>
<name>A0A7R9GJ01_9CRUS</name>
<dbReference type="Pfam" id="PF04592">
    <property type="entry name" value="SelP_N"/>
    <property type="match status" value="1"/>
</dbReference>
<proteinExistence type="predicted"/>
<dbReference type="GO" id="GO:0005576">
    <property type="term" value="C:extracellular region"/>
    <property type="evidence" value="ECO:0007669"/>
    <property type="project" value="UniProtKB-SubCell"/>
</dbReference>
<dbReference type="InterPro" id="IPR007671">
    <property type="entry name" value="Selenoprotein-P_N"/>
</dbReference>
<organism evidence="8">
    <name type="scientific">Notodromas monacha</name>
    <dbReference type="NCBI Taxonomy" id="399045"/>
    <lineage>
        <taxon>Eukaryota</taxon>
        <taxon>Metazoa</taxon>
        <taxon>Ecdysozoa</taxon>
        <taxon>Arthropoda</taxon>
        <taxon>Crustacea</taxon>
        <taxon>Oligostraca</taxon>
        <taxon>Ostracoda</taxon>
        <taxon>Podocopa</taxon>
        <taxon>Podocopida</taxon>
        <taxon>Cypridocopina</taxon>
        <taxon>Cypridoidea</taxon>
        <taxon>Cyprididae</taxon>
        <taxon>Notodromas</taxon>
    </lineage>
</organism>